<dbReference type="GO" id="GO:0010038">
    <property type="term" value="P:response to metal ion"/>
    <property type="evidence" value="ECO:0007669"/>
    <property type="project" value="InterPro"/>
</dbReference>
<comment type="similarity">
    <text evidence="1">Belongs to the CutA family.</text>
</comment>
<evidence type="ECO:0000313" key="3">
    <source>
        <dbReference type="EMBL" id="MRG98010.1"/>
    </source>
</evidence>
<sequence length="136" mass="14924">MGHRGHQHEYLLGKQGHGRDPQDREVTEYLLVHVTTRSAEEAEALGTAAVARRLAASAQVEAITTTHYRWKGALHAHPEHRVTLVSRAGLWDEIVAFVRATHSYELPQIVATPIAVGLPEFFAWIDENTGTSGGAP</sequence>
<comment type="caution">
    <text evidence="3">The sequence shown here is derived from an EMBL/GenBank/DDBJ whole genome shotgun (WGS) entry which is preliminary data.</text>
</comment>
<dbReference type="GO" id="GO:0005507">
    <property type="term" value="F:copper ion binding"/>
    <property type="evidence" value="ECO:0007669"/>
    <property type="project" value="TreeGrafter"/>
</dbReference>
<dbReference type="InterPro" id="IPR004323">
    <property type="entry name" value="Ion_tolerance_CutA"/>
</dbReference>
<name>A0A6N7Q558_9BACT</name>
<dbReference type="InterPro" id="IPR011322">
    <property type="entry name" value="N-reg_PII-like_a/b"/>
</dbReference>
<dbReference type="Proteomes" id="UP000440224">
    <property type="component" value="Unassembled WGS sequence"/>
</dbReference>
<dbReference type="OrthoDB" id="37622at2"/>
<dbReference type="PANTHER" id="PTHR23419">
    <property type="entry name" value="DIVALENT CATION TOLERANCE CUTA-RELATED"/>
    <property type="match status" value="1"/>
</dbReference>
<dbReference type="InterPro" id="IPR015867">
    <property type="entry name" value="N-reg_PII/ATP_PRibTrfase_C"/>
</dbReference>
<dbReference type="AlphaFoldDB" id="A0A6N7Q558"/>
<evidence type="ECO:0000313" key="4">
    <source>
        <dbReference type="Proteomes" id="UP000440224"/>
    </source>
</evidence>
<feature type="compositionally biased region" description="Basic and acidic residues" evidence="2">
    <location>
        <begin position="7"/>
        <end position="21"/>
    </location>
</feature>
<dbReference type="Gene3D" id="3.30.70.120">
    <property type="match status" value="1"/>
</dbReference>
<dbReference type="EMBL" id="WJIE01000023">
    <property type="protein sequence ID" value="MRG98010.1"/>
    <property type="molecule type" value="Genomic_DNA"/>
</dbReference>
<proteinExistence type="inferred from homology"/>
<evidence type="ECO:0000256" key="1">
    <source>
        <dbReference type="ARBA" id="ARBA00010169"/>
    </source>
</evidence>
<dbReference type="PANTHER" id="PTHR23419:SF8">
    <property type="entry name" value="FI09726P"/>
    <property type="match status" value="1"/>
</dbReference>
<keyword evidence="4" id="KW-1185">Reference proteome</keyword>
<accession>A0A6N7Q558</accession>
<dbReference type="Pfam" id="PF03091">
    <property type="entry name" value="CutA1"/>
    <property type="match status" value="1"/>
</dbReference>
<feature type="region of interest" description="Disordered" evidence="2">
    <location>
        <begin position="1"/>
        <end position="21"/>
    </location>
</feature>
<protein>
    <submittedName>
        <fullName evidence="3">Divalent cation tolerance protein CutA</fullName>
    </submittedName>
</protein>
<gene>
    <name evidence="3" type="ORF">GF068_39795</name>
</gene>
<reference evidence="3 4" key="1">
    <citation type="submission" date="2019-10" db="EMBL/GenBank/DDBJ databases">
        <title>A soil myxobacterium in the family Polyangiaceae.</title>
        <authorList>
            <person name="Li Y."/>
            <person name="Wang J."/>
        </authorList>
    </citation>
    <scope>NUCLEOTIDE SEQUENCE [LARGE SCALE GENOMIC DNA]</scope>
    <source>
        <strain evidence="3 4">DSM 14734</strain>
    </source>
</reference>
<evidence type="ECO:0000256" key="2">
    <source>
        <dbReference type="SAM" id="MobiDB-lite"/>
    </source>
</evidence>
<dbReference type="SUPFAM" id="SSF54913">
    <property type="entry name" value="GlnB-like"/>
    <property type="match status" value="1"/>
</dbReference>
<organism evidence="3 4">
    <name type="scientific">Polyangium spumosum</name>
    <dbReference type="NCBI Taxonomy" id="889282"/>
    <lineage>
        <taxon>Bacteria</taxon>
        <taxon>Pseudomonadati</taxon>
        <taxon>Myxococcota</taxon>
        <taxon>Polyangia</taxon>
        <taxon>Polyangiales</taxon>
        <taxon>Polyangiaceae</taxon>
        <taxon>Polyangium</taxon>
    </lineage>
</organism>